<dbReference type="PANTHER" id="PTHR45656">
    <property type="entry name" value="PROTEIN CBR-CLEC-78"/>
    <property type="match status" value="1"/>
</dbReference>
<evidence type="ECO:0000256" key="2">
    <source>
        <dbReference type="ARBA" id="ARBA00022737"/>
    </source>
</evidence>
<evidence type="ECO:0000313" key="8">
    <source>
        <dbReference type="WBParaSite" id="TCNE_0000821301-mRNA-1"/>
    </source>
</evidence>
<evidence type="ECO:0000259" key="5">
    <source>
        <dbReference type="PROSITE" id="PS50923"/>
    </source>
</evidence>
<organism evidence="7 8">
    <name type="scientific">Toxocara canis</name>
    <name type="common">Canine roundworm</name>
    <dbReference type="NCBI Taxonomy" id="6265"/>
    <lineage>
        <taxon>Eukaryota</taxon>
        <taxon>Metazoa</taxon>
        <taxon>Ecdysozoa</taxon>
        <taxon>Nematoda</taxon>
        <taxon>Chromadorea</taxon>
        <taxon>Rhabditida</taxon>
        <taxon>Spirurina</taxon>
        <taxon>Ascaridomorpha</taxon>
        <taxon>Ascaridoidea</taxon>
        <taxon>Toxocaridae</taxon>
        <taxon>Toxocara</taxon>
    </lineage>
</organism>
<evidence type="ECO:0000313" key="6">
    <source>
        <dbReference type="EMBL" id="VDM39534.1"/>
    </source>
</evidence>
<keyword evidence="3" id="KW-1015">Disulfide bond</keyword>
<protein>
    <submittedName>
        <fullName evidence="8">Sushi domain-containing protein</fullName>
    </submittedName>
</protein>
<dbReference type="Pfam" id="PF00084">
    <property type="entry name" value="Sushi"/>
    <property type="match status" value="2"/>
</dbReference>
<dbReference type="InterPro" id="IPR035976">
    <property type="entry name" value="Sushi/SCR/CCP_sf"/>
</dbReference>
<dbReference type="InterPro" id="IPR000436">
    <property type="entry name" value="Sushi_SCR_CCP_dom"/>
</dbReference>
<gene>
    <name evidence="6" type="ORF">TCNE_LOCUS8213</name>
</gene>
<evidence type="ECO:0000256" key="4">
    <source>
        <dbReference type="PROSITE-ProRule" id="PRU00302"/>
    </source>
</evidence>
<name>A0A183UI93_TOXCA</name>
<dbReference type="SUPFAM" id="SSF57535">
    <property type="entry name" value="Complement control module/SCR domain"/>
    <property type="match status" value="2"/>
</dbReference>
<dbReference type="CDD" id="cd00033">
    <property type="entry name" value="CCP"/>
    <property type="match status" value="2"/>
</dbReference>
<dbReference type="PANTHER" id="PTHR45656:SF4">
    <property type="entry name" value="PROTEIN CBR-CLEC-78"/>
    <property type="match status" value="1"/>
</dbReference>
<dbReference type="EMBL" id="UYWY01019850">
    <property type="protein sequence ID" value="VDM39534.1"/>
    <property type="molecule type" value="Genomic_DNA"/>
</dbReference>
<accession>A0A183UI93</accession>
<feature type="domain" description="Sushi" evidence="5">
    <location>
        <begin position="25"/>
        <end position="73"/>
    </location>
</feature>
<evidence type="ECO:0000256" key="3">
    <source>
        <dbReference type="ARBA" id="ARBA00023157"/>
    </source>
</evidence>
<keyword evidence="7" id="KW-1185">Reference proteome</keyword>
<dbReference type="AlphaFoldDB" id="A0A183UI93"/>
<reference evidence="8" key="1">
    <citation type="submission" date="2016-06" db="UniProtKB">
        <authorList>
            <consortium name="WormBaseParasite"/>
        </authorList>
    </citation>
    <scope>IDENTIFICATION</scope>
</reference>
<keyword evidence="1" id="KW-0732">Signal</keyword>
<evidence type="ECO:0000313" key="7">
    <source>
        <dbReference type="Proteomes" id="UP000050794"/>
    </source>
</evidence>
<sequence length="148" mass="15394">MQSIDRLDYNNSEENHFIVDPLRINYNEVPTVGSYPAGTVAKLQCNLGFTASGSSISVCRDGVWNPQLGVCQAGVGSFSGPGSCTSLSVPRNGKIFYIQAGAQSTNELGTTAILTCDAGFVAVGQTTLTCTASGWMPQSGFGPCQSGN</sequence>
<dbReference type="WBParaSite" id="TCNE_0000821301-mRNA-1">
    <property type="protein sequence ID" value="TCNE_0000821301-mRNA-1"/>
    <property type="gene ID" value="TCNE_0000821301"/>
</dbReference>
<proteinExistence type="predicted"/>
<dbReference type="InterPro" id="IPR051277">
    <property type="entry name" value="SEZ6_CSMD_C4BPB_Regulators"/>
</dbReference>
<dbReference type="SMART" id="SM00032">
    <property type="entry name" value="CCP"/>
    <property type="match status" value="2"/>
</dbReference>
<dbReference type="Proteomes" id="UP000050794">
    <property type="component" value="Unassembled WGS sequence"/>
</dbReference>
<keyword evidence="2" id="KW-0677">Repeat</keyword>
<reference evidence="6 7" key="2">
    <citation type="submission" date="2018-11" db="EMBL/GenBank/DDBJ databases">
        <authorList>
            <consortium name="Pathogen Informatics"/>
        </authorList>
    </citation>
    <scope>NUCLEOTIDE SEQUENCE [LARGE SCALE GENOMIC DNA]</scope>
</reference>
<comment type="caution">
    <text evidence="4">Lacks conserved residue(s) required for the propagation of feature annotation.</text>
</comment>
<keyword evidence="4" id="KW-0768">Sushi</keyword>
<dbReference type="Gene3D" id="2.10.70.10">
    <property type="entry name" value="Complement Module, domain 1"/>
    <property type="match status" value="2"/>
</dbReference>
<dbReference type="PROSITE" id="PS50923">
    <property type="entry name" value="SUSHI"/>
    <property type="match status" value="1"/>
</dbReference>
<evidence type="ECO:0000256" key="1">
    <source>
        <dbReference type="ARBA" id="ARBA00022729"/>
    </source>
</evidence>